<dbReference type="AlphaFoldDB" id="F6ESN6"/>
<dbReference type="Proteomes" id="UP000009235">
    <property type="component" value="Plasmid pAS9A-2"/>
</dbReference>
<accession>F6ESN6</accession>
<dbReference type="KEGG" id="asd:AS9A_P20113"/>
<sequence length="48" mass="5375">MLASLKKEWAEFNPRGKDIVAYSVQVGRIGEDAPREPVGDNVLTFAWI</sequence>
<keyword evidence="2" id="KW-1185">Reference proteome</keyword>
<proteinExistence type="predicted"/>
<reference evidence="1 2" key="1">
    <citation type="journal article" date="2011" name="J. Bacteriol.">
        <title>Complete genome sequence of Amycolicicoccus subflavus DQS3-9A1T, an actinomycete isolated from crude oil-polluted soil.</title>
        <authorList>
            <person name="Cai M."/>
            <person name="Chen W.M."/>
            <person name="Nie Y."/>
            <person name="Chi C.Q."/>
            <person name="Wang Y.N."/>
            <person name="Tang Y.Q."/>
            <person name="Li G.Y."/>
            <person name="Wu X.L."/>
        </authorList>
    </citation>
    <scope>NUCLEOTIDE SEQUENCE [LARGE SCALE GENOMIC DNA]</scope>
    <source>
        <strain evidence="2">DSM 45089 / DQS3-9A1</strain>
        <plasmid evidence="1 2">pAS9A-2</plasmid>
    </source>
</reference>
<protein>
    <submittedName>
        <fullName evidence="1">Uncharacterized protein</fullName>
    </submittedName>
</protein>
<gene>
    <name evidence="1" type="ordered locus">AS9A_P20113</name>
</gene>
<keyword evidence="1" id="KW-0614">Plasmid</keyword>
<evidence type="ECO:0000313" key="1">
    <source>
        <dbReference type="EMBL" id="AEF43157.1"/>
    </source>
</evidence>
<dbReference type="HOGENOM" id="CLU_3148759_0_0_11"/>
<organism evidence="1 2">
    <name type="scientific">Hoyosella subflava (strain DSM 45089 / JCM 17490 / NBRC 109087 / DQS3-9A1)</name>
    <name type="common">Amycolicicoccus subflavus</name>
    <dbReference type="NCBI Taxonomy" id="443218"/>
    <lineage>
        <taxon>Bacteria</taxon>
        <taxon>Bacillati</taxon>
        <taxon>Actinomycetota</taxon>
        <taxon>Actinomycetes</taxon>
        <taxon>Mycobacteriales</taxon>
        <taxon>Hoyosellaceae</taxon>
        <taxon>Hoyosella</taxon>
    </lineage>
</organism>
<evidence type="ECO:0000313" key="2">
    <source>
        <dbReference type="Proteomes" id="UP000009235"/>
    </source>
</evidence>
<geneLocation type="plasmid" evidence="1 2">
    <name>pAS9A-2</name>
</geneLocation>
<name>F6ESN6_HOYSD</name>
<dbReference type="EMBL" id="CP002788">
    <property type="protein sequence ID" value="AEF43157.1"/>
    <property type="molecule type" value="Genomic_DNA"/>
</dbReference>